<evidence type="ECO:0000256" key="1">
    <source>
        <dbReference type="SAM" id="SignalP"/>
    </source>
</evidence>
<dbReference type="RefSeq" id="WP_196610158.1">
    <property type="nucleotide sequence ID" value="NZ_VRYY01000486.1"/>
</dbReference>
<gene>
    <name evidence="3" type="ORF">FVW20_14390</name>
</gene>
<keyword evidence="4" id="KW-1185">Reference proteome</keyword>
<dbReference type="EMBL" id="VRYY01000486">
    <property type="protein sequence ID" value="MBG3878165.1"/>
    <property type="molecule type" value="Genomic_DNA"/>
</dbReference>
<feature type="signal peptide" evidence="1">
    <location>
        <begin position="1"/>
        <end position="28"/>
    </location>
</feature>
<protein>
    <recommendedName>
        <fullName evidence="2">FlgO domain-containing protein</fullName>
    </recommendedName>
</protein>
<feature type="chain" id="PRO_5046698324" description="FlgO domain-containing protein" evidence="1">
    <location>
        <begin position="29"/>
        <end position="202"/>
    </location>
</feature>
<name>A0ABS0J7R0_9BACT</name>
<organism evidence="3 4">
    <name type="scientific">Nitratidesulfovibrio oxamicus</name>
    <dbReference type="NCBI Taxonomy" id="32016"/>
    <lineage>
        <taxon>Bacteria</taxon>
        <taxon>Pseudomonadati</taxon>
        <taxon>Thermodesulfobacteriota</taxon>
        <taxon>Desulfovibrionia</taxon>
        <taxon>Desulfovibrionales</taxon>
        <taxon>Desulfovibrionaceae</taxon>
        <taxon>Nitratidesulfovibrio</taxon>
    </lineage>
</organism>
<reference evidence="3 4" key="1">
    <citation type="submission" date="2019-08" db="EMBL/GenBank/DDBJ databases">
        <authorList>
            <person name="Luo N."/>
        </authorList>
    </citation>
    <scope>NUCLEOTIDE SEQUENCE [LARGE SCALE GENOMIC DNA]</scope>
    <source>
        <strain evidence="3 4">NCIMB 9442</strain>
    </source>
</reference>
<proteinExistence type="predicted"/>
<feature type="domain" description="FlgO" evidence="2">
    <location>
        <begin position="53"/>
        <end position="193"/>
    </location>
</feature>
<evidence type="ECO:0000259" key="2">
    <source>
        <dbReference type="Pfam" id="PF17680"/>
    </source>
</evidence>
<evidence type="ECO:0000313" key="4">
    <source>
        <dbReference type="Proteomes" id="UP001194469"/>
    </source>
</evidence>
<keyword evidence="1" id="KW-0732">Signal</keyword>
<sequence length="202" mass="21953">MKPFISVFRSGRALLVLLAMACVLPAAACAPRQSTGAQNTPYELGSDYVEAGYAIADKLDSNLRLPISKDQPVIVASFVNVNNLTESSTFGRMIAEHVGSRLSQRGYHVVELKLRQNSLFVQEGKGEFMLSRDVKEISRMHNAATVVVGTYAVVRSSVSGHSSPQEKIYVASRIVRADDSMVLSSCDYSVVNSPVVSPLAEW</sequence>
<evidence type="ECO:0000313" key="3">
    <source>
        <dbReference type="EMBL" id="MBG3878165.1"/>
    </source>
</evidence>
<dbReference type="Pfam" id="PF17680">
    <property type="entry name" value="FlgO"/>
    <property type="match status" value="1"/>
</dbReference>
<dbReference type="InterPro" id="IPR041215">
    <property type="entry name" value="FlgO_dom"/>
</dbReference>
<dbReference type="Proteomes" id="UP001194469">
    <property type="component" value="Unassembled WGS sequence"/>
</dbReference>
<accession>A0ABS0J7R0</accession>
<comment type="caution">
    <text evidence="3">The sequence shown here is derived from an EMBL/GenBank/DDBJ whole genome shotgun (WGS) entry which is preliminary data.</text>
</comment>